<dbReference type="EMBL" id="WUYZ01000001">
    <property type="protein sequence ID" value="NKS24593.1"/>
    <property type="molecule type" value="Genomic_DNA"/>
</dbReference>
<name>A0AAE5CDN4_RHOHA</name>
<gene>
    <name evidence="1" type="ORF">GS505_01705</name>
</gene>
<comment type="caution">
    <text evidence="1">The sequence shown here is derived from an EMBL/GenBank/DDBJ whole genome shotgun (WGS) entry which is preliminary data.</text>
</comment>
<protein>
    <submittedName>
        <fullName evidence="1">Uncharacterized protein</fullName>
    </submittedName>
</protein>
<accession>A0AAE5CDN4</accession>
<organism evidence="1 2">
    <name type="scientific">Rhodococcus hoagii</name>
    <name type="common">Corynebacterium equii</name>
    <dbReference type="NCBI Taxonomy" id="43767"/>
    <lineage>
        <taxon>Bacteria</taxon>
        <taxon>Bacillati</taxon>
        <taxon>Actinomycetota</taxon>
        <taxon>Actinomycetes</taxon>
        <taxon>Mycobacteriales</taxon>
        <taxon>Nocardiaceae</taxon>
        <taxon>Prescottella</taxon>
    </lineage>
</organism>
<evidence type="ECO:0000313" key="2">
    <source>
        <dbReference type="Proteomes" id="UP000605618"/>
    </source>
</evidence>
<sequence length="296" mass="32216">MRQLTLVVNCTDRKSVRPHPLLQVRSLAPGDSDSRFNEWADRLSTTPADVELRSLYQGEAWMQATGLVQDAVAAGFDVTLLVASAGLGLRSSTSRAAAYSATFAAGQDDTVAAGSSGIRDWWHRLEALPASLKLSDAAGKRTLLVLSENYARALESDLEALGRRGGDMLLVGGVRDIAGIPRLASDRALRAHLGGTASSVSLRMARSWLAMRESKDLHTAADEERWRSWATSVRVEERYDRTPVGDDEVAELIEDLLTQDPTLSATRALRRLRDAGIACEQKRFGRLFKTVRGGVA</sequence>
<dbReference type="Proteomes" id="UP000605618">
    <property type="component" value="Unassembled WGS sequence"/>
</dbReference>
<proteinExistence type="predicted"/>
<dbReference type="AlphaFoldDB" id="A0AAE5CDN4"/>
<reference evidence="1" key="1">
    <citation type="journal article" date="2020" name="Environ. Microbiol.">
        <title>The novel and transferable erm(51) gene confers Macrolides, Lincosamides, and Streptogramins B (MLSB) resistance to clonal Rhodococcus equi in the environment.</title>
        <authorList>
            <person name="Huber L."/>
            <person name="Giguere S."/>
            <person name="Slovis N.M."/>
            <person name="Alvarez-Narvaez S."/>
            <person name="Hart K.A."/>
            <person name="Greiter M."/>
            <person name="Morris E.R.A."/>
            <person name="Cohen N.D."/>
        </authorList>
    </citation>
    <scope>NUCLEOTIDE SEQUENCE</scope>
    <source>
        <strain evidence="1">Lh_141_1</strain>
    </source>
</reference>
<evidence type="ECO:0000313" key="1">
    <source>
        <dbReference type="EMBL" id="NKS24593.1"/>
    </source>
</evidence>